<evidence type="ECO:0000256" key="3">
    <source>
        <dbReference type="ARBA" id="ARBA00013235"/>
    </source>
</evidence>
<evidence type="ECO:0000313" key="11">
    <source>
        <dbReference type="Proteomes" id="UP000831963"/>
    </source>
</evidence>
<evidence type="ECO:0000256" key="8">
    <source>
        <dbReference type="RuleBase" id="RU000503"/>
    </source>
</evidence>
<reference evidence="10 11" key="1">
    <citation type="submission" date="2021-06" db="EMBL/GenBank/DDBJ databases">
        <title>Genome-based taxonomic framework of Microbacterium strains isolated from marine environment, the description of four new species and reclassification of four preexisting species.</title>
        <authorList>
            <person name="Lee S.D."/>
            <person name="Kim S.-M."/>
            <person name="Byeon Y.-S."/>
            <person name="Yang H.L."/>
            <person name="Kim I.S."/>
        </authorList>
    </citation>
    <scope>NUCLEOTIDE SEQUENCE [LARGE SCALE GENOMIC DNA]</scope>
    <source>
        <strain evidence="10 11">SSW1-36</strain>
    </source>
</reference>
<dbReference type="RefSeq" id="WP_247955457.1">
    <property type="nucleotide sequence ID" value="NZ_CP078077.1"/>
</dbReference>
<keyword evidence="11" id="KW-1185">Reference proteome</keyword>
<evidence type="ECO:0000256" key="2">
    <source>
        <dbReference type="ARBA" id="ARBA00010571"/>
    </source>
</evidence>
<dbReference type="SUPFAM" id="SSF52777">
    <property type="entry name" value="CoA-dependent acyltransferases"/>
    <property type="match status" value="1"/>
</dbReference>
<dbReference type="InterPro" id="IPR023213">
    <property type="entry name" value="CAT-like_dom_sf"/>
</dbReference>
<protein>
    <recommendedName>
        <fullName evidence="4 8">Chloramphenicol acetyltransferase</fullName>
        <ecNumber evidence="3 8">2.3.1.28</ecNumber>
    </recommendedName>
</protein>
<evidence type="ECO:0000256" key="5">
    <source>
        <dbReference type="ARBA" id="ARBA00022679"/>
    </source>
</evidence>
<proteinExistence type="inferred from homology"/>
<dbReference type="SMART" id="SM01059">
    <property type="entry name" value="CAT"/>
    <property type="match status" value="1"/>
</dbReference>
<evidence type="ECO:0000313" key="10">
    <source>
        <dbReference type="EMBL" id="UPL14551.1"/>
    </source>
</evidence>
<comment type="catalytic activity">
    <reaction evidence="8">
        <text>chloramphenicol + acetyl-CoA = chloramphenicol 3-acetate + CoA</text>
        <dbReference type="Rhea" id="RHEA:18421"/>
        <dbReference type="ChEBI" id="CHEBI:16730"/>
        <dbReference type="ChEBI" id="CHEBI:17698"/>
        <dbReference type="ChEBI" id="CHEBI:57287"/>
        <dbReference type="ChEBI" id="CHEBI:57288"/>
        <dbReference type="EC" id="2.3.1.28"/>
    </reaction>
</comment>
<evidence type="ECO:0000256" key="9">
    <source>
        <dbReference type="RuleBase" id="RU004156"/>
    </source>
</evidence>
<comment type="similarity">
    <text evidence="2 9">Belongs to the chloramphenicol acetyltransferase family.</text>
</comment>
<dbReference type="EC" id="2.3.1.28" evidence="3 8"/>
<keyword evidence="7 8" id="KW-0012">Acyltransferase</keyword>
<dbReference type="PROSITE" id="PS00100">
    <property type="entry name" value="CAT"/>
    <property type="match status" value="1"/>
</dbReference>
<name>A0ABY4IP21_9MICO</name>
<dbReference type="PIRSF" id="PIRSF000440">
    <property type="entry name" value="CAT"/>
    <property type="match status" value="1"/>
</dbReference>
<evidence type="ECO:0000256" key="6">
    <source>
        <dbReference type="ARBA" id="ARBA00023251"/>
    </source>
</evidence>
<dbReference type="InterPro" id="IPR018372">
    <property type="entry name" value="Chloramphenicol_AcTrfase_AS"/>
</dbReference>
<keyword evidence="5 8" id="KW-0808">Transferase</keyword>
<dbReference type="Proteomes" id="UP000831963">
    <property type="component" value="Chromosome"/>
</dbReference>
<dbReference type="PANTHER" id="PTHR38474">
    <property type="entry name" value="SLR0299 PROTEIN"/>
    <property type="match status" value="1"/>
</dbReference>
<gene>
    <name evidence="10" type="ORF">KV396_08710</name>
</gene>
<comment type="function">
    <text evidence="1 8">This enzyme is an effector of chloramphenicol resistance in bacteria.</text>
</comment>
<accession>A0ABY4IP21</accession>
<evidence type="ECO:0000256" key="1">
    <source>
        <dbReference type="ARBA" id="ARBA00002150"/>
    </source>
</evidence>
<dbReference type="Gene3D" id="3.30.559.10">
    <property type="entry name" value="Chloramphenicol acetyltransferase-like domain"/>
    <property type="match status" value="1"/>
</dbReference>
<evidence type="ECO:0000256" key="7">
    <source>
        <dbReference type="ARBA" id="ARBA00023315"/>
    </source>
</evidence>
<keyword evidence="6 8" id="KW-0046">Antibiotic resistance</keyword>
<dbReference type="InterPro" id="IPR001707">
    <property type="entry name" value="Cmp_AcTrfase"/>
</dbReference>
<dbReference type="Pfam" id="PF00302">
    <property type="entry name" value="CAT"/>
    <property type="match status" value="1"/>
</dbReference>
<dbReference type="EMBL" id="CP078077">
    <property type="protein sequence ID" value="UPL14551.1"/>
    <property type="molecule type" value="Genomic_DNA"/>
</dbReference>
<organism evidence="10 11">
    <name type="scientific">Microbacterium galbinum</name>
    <dbReference type="NCBI Taxonomy" id="2851646"/>
    <lineage>
        <taxon>Bacteria</taxon>
        <taxon>Bacillati</taxon>
        <taxon>Actinomycetota</taxon>
        <taxon>Actinomycetes</taxon>
        <taxon>Micrococcales</taxon>
        <taxon>Microbacteriaceae</taxon>
        <taxon>Microbacterium</taxon>
    </lineage>
</organism>
<evidence type="ECO:0000256" key="4">
    <source>
        <dbReference type="ARBA" id="ARBA00020291"/>
    </source>
</evidence>
<dbReference type="PANTHER" id="PTHR38474:SF2">
    <property type="entry name" value="CHLORAMPHENICOL ACETYLTRANSFERASE"/>
    <property type="match status" value="1"/>
</dbReference>
<sequence length="217" mass="24416">MSTLRPIDVDSWPRAEHFRHYSTDVPCTYAITVELDATRLTAAIRNAARKTYPTQIWALADAVNRHEQFRMGLTADGAPGIWDVVHPAFTVFNPERETFASVWTPYDPDFATFHEHAVDLLSTHRSATEMFPQSDTPPNTFDVSSLPWTTFTAFSLQIKDAGTHLPPIFTLGRYVERAGQVIQPLAIQIHHAAADGFHTGRLVDDLQRLFDDPSWVG</sequence>